<evidence type="ECO:0000256" key="2">
    <source>
        <dbReference type="ARBA" id="ARBA00022450"/>
    </source>
</evidence>
<feature type="domain" description="Carrier" evidence="5">
    <location>
        <begin position="2032"/>
        <end position="2107"/>
    </location>
</feature>
<feature type="region of interest" description="Disordered" evidence="4">
    <location>
        <begin position="970"/>
        <end position="990"/>
    </location>
</feature>
<dbReference type="InterPro" id="IPR042099">
    <property type="entry name" value="ANL_N_sf"/>
</dbReference>
<dbReference type="InterPro" id="IPR006162">
    <property type="entry name" value="Ppantetheine_attach_site"/>
</dbReference>
<dbReference type="Gene3D" id="3.30.559.30">
    <property type="entry name" value="Nonribosomal peptide synthetase, condensation domain"/>
    <property type="match status" value="4"/>
</dbReference>
<dbReference type="Proteomes" id="UP000612282">
    <property type="component" value="Unassembled WGS sequence"/>
</dbReference>
<evidence type="ECO:0000256" key="1">
    <source>
        <dbReference type="ARBA" id="ARBA00001957"/>
    </source>
</evidence>
<dbReference type="EMBL" id="BOMG01000126">
    <property type="protein sequence ID" value="GID61400.1"/>
    <property type="molecule type" value="Genomic_DNA"/>
</dbReference>
<reference evidence="6 7" key="1">
    <citation type="submission" date="2021-01" db="EMBL/GenBank/DDBJ databases">
        <title>Whole genome shotgun sequence of Actinoplanes couchii NBRC 106145.</title>
        <authorList>
            <person name="Komaki H."/>
            <person name="Tamura T."/>
        </authorList>
    </citation>
    <scope>NUCLEOTIDE SEQUENCE [LARGE SCALE GENOMIC DNA]</scope>
    <source>
        <strain evidence="6 7">NBRC 106145</strain>
    </source>
</reference>
<name>A0ABQ3XSF0_9ACTN</name>
<keyword evidence="7" id="KW-1185">Reference proteome</keyword>
<dbReference type="Pfam" id="PF00668">
    <property type="entry name" value="Condensation"/>
    <property type="match status" value="4"/>
</dbReference>
<dbReference type="PANTHER" id="PTHR45527">
    <property type="entry name" value="NONRIBOSOMAL PEPTIDE SYNTHETASE"/>
    <property type="match status" value="1"/>
</dbReference>
<proteinExistence type="predicted"/>
<dbReference type="InterPro" id="IPR045851">
    <property type="entry name" value="AMP-bd_C_sf"/>
</dbReference>
<keyword evidence="3" id="KW-0597">Phosphoprotein</keyword>
<dbReference type="InterPro" id="IPR000873">
    <property type="entry name" value="AMP-dep_synth/lig_dom"/>
</dbReference>
<dbReference type="NCBIfam" id="TIGR01733">
    <property type="entry name" value="AA-adenyl-dom"/>
    <property type="match status" value="3"/>
</dbReference>
<dbReference type="Gene3D" id="3.30.300.30">
    <property type="match status" value="3"/>
</dbReference>
<comment type="cofactor">
    <cofactor evidence="1">
        <name>pantetheine 4'-phosphate</name>
        <dbReference type="ChEBI" id="CHEBI:47942"/>
    </cofactor>
</comment>
<dbReference type="Pfam" id="PF00550">
    <property type="entry name" value="PP-binding"/>
    <property type="match status" value="3"/>
</dbReference>
<dbReference type="PROSITE" id="PS50075">
    <property type="entry name" value="CARRIER"/>
    <property type="match status" value="3"/>
</dbReference>
<feature type="domain" description="Carrier" evidence="5">
    <location>
        <begin position="988"/>
        <end position="1063"/>
    </location>
</feature>
<dbReference type="SUPFAM" id="SSF47336">
    <property type="entry name" value="ACP-like"/>
    <property type="match status" value="3"/>
</dbReference>
<dbReference type="CDD" id="cd19531">
    <property type="entry name" value="LCL_NRPS-like"/>
    <property type="match status" value="4"/>
</dbReference>
<keyword evidence="2" id="KW-0596">Phosphopantetheine</keyword>
<dbReference type="CDD" id="cd12117">
    <property type="entry name" value="A_NRPS_Srf_like"/>
    <property type="match status" value="2"/>
</dbReference>
<dbReference type="SMART" id="SM00823">
    <property type="entry name" value="PKS_PP"/>
    <property type="match status" value="3"/>
</dbReference>
<dbReference type="InterPro" id="IPR020806">
    <property type="entry name" value="PKS_PP-bd"/>
</dbReference>
<dbReference type="Gene3D" id="3.40.50.12780">
    <property type="entry name" value="N-terminal domain of ligase-like"/>
    <property type="match status" value="1"/>
</dbReference>
<dbReference type="Gene3D" id="1.10.1200.10">
    <property type="entry name" value="ACP-like"/>
    <property type="match status" value="3"/>
</dbReference>
<dbReference type="PROSITE" id="PS00012">
    <property type="entry name" value="PHOSPHOPANTETHEINE"/>
    <property type="match status" value="3"/>
</dbReference>
<evidence type="ECO:0000313" key="7">
    <source>
        <dbReference type="Proteomes" id="UP000612282"/>
    </source>
</evidence>
<sequence length="3596" mass="385302">MAPEPLTGLQNALRRLREHTRDAGPDAIPRADRNATLPLSFAQQRLWLVDRLAPGAAYNVPLTLRMRGSLDPARLGAALAAVAERHEVLRTVIPDEGGQPAQLIQPPGPVPVAVAVAAGEDAAARLVAAEIARPFDLARGPLIRALVVRLADDDDQILALTMHHVVTDAWSQAILWTELCTAYAALADGSEPAWAPLPVQYADFAAWQRQWLAGPVLDRQWTYWRRQLAGLPAALELPTDRPRAAVTAYEGGSCEWKISPAAARAVRLLGEQENATPFMVLLGLFQLVLGRYAGTDDVAVGSPVANRSRAELEGLIGFFVNTVVLRTDLSGDPSFRELVVRVRETALGAFAHQELPFEHLVERLAPERDLSRNPLVQVVFQLAGSVPDLAAWPGATASMFPAGREFTRMDLEVYLFPAPDGGLYGRIVHSRALFDDATVERLADHLGRALDQVLADPDRPTSAVELLGTRERDQVLRARNDTDRPLPEASLPDLLDDVATRVPQAVALDLPGGGRVTYAELAARAYRLAHRLRAAGVSAEEPVGLYLDRGAGMIVAILGVLAAGGAYLPLDRRDPRARTQQILAGSGARLVLSDRPDSFDGVAVLPVEMPGGLSARPAVRPHPDAPAYVMSTSGSTGEPKGVVVTHRNVIALALDERWRNGNHDRVLLHSPYVFDASTYEIWAPLLAGGCVVVAPPGDLGLHELGRAIVDGRVGGLWLTAGLFSALVAENPGCFREGRVREVWTGGEAVPPEAVAALLAENQAITVVDGYGPTETTTFATSYAMTADRSPHGPVPIGRPIDNSRVYVLDRRMRPVPDGVAGELFIGGAGVARGYHRRPGLTAERFLADPYGAPGSRMYRTGDRARWTAEGVLEYLGRADDQVKLRGLRIEPGEAAAVLERQEPVTAAAVIVREDRPGDKRLVAYVVPAVPGDDPSARLRAALEDRLPGYLVPSAFVMVDALPRTANGKLDRRALPAPGRPETEAGATAPATDRERAICAVFAEVLDRPAVGPDDGFFALGGHSLMAARAAARLQERLGVEVPLGQMFRHPTARALATALPSGGTQTCRITPARRDRPLPLSSGQQRLWFVDQLAPGGSAYNVPFAVRVRGPVDAGVLAAALSAVVARHEVLRTVFREDGDEPVQVIRPAAPVPVPLVDAADEAEARRRVGEDAGRGFDLATGPLVRALLVRLAPDDHVVAVTMHHAVTDAWSQGVLGAELSAAYAALATGSPPAPEPLPVQYADFAVWQRDRLSTERVADLAGYWQHVLAGLVPLELPADRPRQPVAAPEAGWYDFRLPADVVTTARALAERADATLFMVFLALFQMVLGRTADTDDVAVGSPVANRPRPELEGLIGFFVNTVVLRTDLSGDPSFRELVVRVRETALGAFAHQELPFEHLVERLAPERDLSRHPLVQVVFQIVNTPSFGRLDDATGPVEMFTPDRMSTRVDLELHLVEQDDGSMAGRAVFSAALFDRPTVTRLLDRFTEAAREVLPDPDRRIGAYRLLGPAEFDAVLHGWQGAEPEVPDATLTELFAEQARRTPDAVAACQDDHTVTYAELDRASNRLAHRLVELGLTAEGVVGLDLGRSPDVVTAVLAVLKAGGAYLPLDARNPAARRLTMLTEAGARLVLTDWPERTAEAVRGTGIVAVDVRESVAGHPGTPLEPRARPGSLAYVIYTSGSTGRPKGVGVTHRNVAGFALDELFTGGHYERVLVHSSYAFDVSTAETWPALLGGGTLVFAPPGDLDASTYHDIVRRHGVTALFLTPGLLDLLADECPETFASVREVQAGGDKVSAATVSGLLDLHPGLEVVDVYGPTEATVIATGFRMNARSRPAAGAVPIGRPLPNRRVLVLDRQLRPVPVGVPGDLYVSGIGLSRGYLNRPGLTAELFRPDPYGPPGSRMYRTGDLGRWRPDGNLEYLGRADEQVKIRGFRVEPGEVEAVLRDHERVAQALVVARDGGPAGLSLIGYIVAGAPVSEEELRAHAVAALPDYMVPSAFVVLPALPLTSTGKVDRRALPDPGPAVRPGLVAPRTPDEELLCGIFADVLGAAEVGIDDGFFALGGHSLLATRIVSRIRAATGLAVSLEALFRNPTPRTLAETLPRRRPGAAESGTIRPVGRDRPLPLSSGQRRLWFLDRLAPGTDSWNATSAIRLRGALNVSALRTAVSAVVSRHEVLRTVFDASGGEPRQVVQPAGPVPFEVVTGDPATAVAALAARGFDLTTGPLLRVLVVALADDDHVVAFGMHHVVTDAWSLGVLWRDLVRAYDAALTGAAPDFAPLPIQYADFAVWQRDRTSGPEHEREWAYWRERLSGCSFVLDLPADRARPAVAAHDAGTVEWVIPAEVANAVRALAECSNATVFMVLLAVFQLVLGRHAGADDVAVGSPVANRPRPEVEDLLGFFVNTVVLRTDLSGDPSFRTLVGQVRETALGAFAHQSLPFEHLVERLAPERDLSRHPLVQAVFQIVNTPFDRMPWPGADAEVFESGTAGTRLDLELHLVERDDGMISGPLVYSSSLFGPATAARLVGHLGTALAAAVADPDLPLSGIPLSDSAERTALLALGTGARSDIPATPLPVLLMEQARRTPELTAVEYEGDKLTYAQLLSRANGLAHRLRAAGAGPDRLVGLCLPRGLDMIVGLVGILQAGAAYVPVNADHPAERVRYVIANARMDVVVTEPGARGLFDGPVRTVVELDGAVTETPPDTGVTIDHLAYVVYTSGSTGTPKGIAMPGRCVVNMLEWQKRAVPGGPGTRTAQFTELTFDVHVQEVLSALLYGETLVVPPAAIRRDPVAFVGWLSRTAVNQMFVPNVMIRAVAGAARRTGADLSALRHISQAGEALSLDDDLRALAGRRPRPRIHNHYGSTEVQVVTAYTAPEDPVEWPGVAPVGAPTWNHSIYVVDELMRLVPTGVAGEICVAGPGLARGYVDRPGLTAERFVADPYSEPGARMYRTGDVGRWRTDGLLEYLGRADDQVKIRGFRVEPGEVETVLRRHDAVSAAAVVARPDGAGGRRLVAYVVPVAGADTGSLRAHVAAAVPEYMVPSAFVTVAEFPLTSTGKIDRRALPDPGVRGEVTAGYVAPRTAEEIAVCAVFAELFGGGRIGVDDDFFALGGHSLLATQVVTRLEGATGVPLPLADVFRLRTPRAVAAALAEAPRAAAGRVEPAGRERPLPLSYAQEGYLLMEGRQPGSPLWNVPFMMLAAGPLDLGALGHAVTLLLSRHEALRTTVTGTAQHIGPVTPVTLVAEPVPGRTPEERERAARDLAAEEAARSFDLARGPILRARVLRLEPDRHVIMLTTHHIATDAWSQELLWGELATAYAARLEDRKPGLSPLPVQYADFAVWQRRALDIERLWSYWSETLSGRAPFALPTDRARTVADDPGGDSVVWPIDADLVRAATRWGAEQDTTLFTTLLAAFQLTLAAAAGNDDVVVASPVAGRTRAEIEPLVGGFANMLLLRTRVGGDPTGRELLDRASATATGAYAHQAMPYHLLVERLGDDQPARVMFQLINASPTRVSLAGARLEPFDYRRVTVRMELEVTLMSHDGELTAHALYRTSLFDRTTVERLLSDFTAVLGALAADPERPVSTVLPAAVEARR</sequence>
<evidence type="ECO:0000313" key="6">
    <source>
        <dbReference type="EMBL" id="GID61400.1"/>
    </source>
</evidence>
<dbReference type="PROSITE" id="PS00455">
    <property type="entry name" value="AMP_BINDING"/>
    <property type="match status" value="2"/>
</dbReference>
<dbReference type="NCBIfam" id="NF003417">
    <property type="entry name" value="PRK04813.1"/>
    <property type="match status" value="3"/>
</dbReference>
<dbReference type="Gene3D" id="3.30.559.10">
    <property type="entry name" value="Chloramphenicol acetyltransferase-like domain"/>
    <property type="match status" value="4"/>
</dbReference>
<dbReference type="InterPro" id="IPR001242">
    <property type="entry name" value="Condensation_dom"/>
</dbReference>
<evidence type="ECO:0000259" key="5">
    <source>
        <dbReference type="PROSITE" id="PS50075"/>
    </source>
</evidence>
<dbReference type="Pfam" id="PF13193">
    <property type="entry name" value="AMP-binding_C"/>
    <property type="match status" value="3"/>
</dbReference>
<protein>
    <recommendedName>
        <fullName evidence="5">Carrier domain-containing protein</fullName>
    </recommendedName>
</protein>
<dbReference type="PANTHER" id="PTHR45527:SF1">
    <property type="entry name" value="FATTY ACID SYNTHASE"/>
    <property type="match status" value="1"/>
</dbReference>
<dbReference type="InterPro" id="IPR010071">
    <property type="entry name" value="AA_adenyl_dom"/>
</dbReference>
<organism evidence="6 7">
    <name type="scientific">Actinoplanes couchii</name>
    <dbReference type="NCBI Taxonomy" id="403638"/>
    <lineage>
        <taxon>Bacteria</taxon>
        <taxon>Bacillati</taxon>
        <taxon>Actinomycetota</taxon>
        <taxon>Actinomycetes</taxon>
        <taxon>Micromonosporales</taxon>
        <taxon>Micromonosporaceae</taxon>
        <taxon>Actinoplanes</taxon>
    </lineage>
</organism>
<dbReference type="SUPFAM" id="SSF52777">
    <property type="entry name" value="CoA-dependent acyltransferases"/>
    <property type="match status" value="8"/>
</dbReference>
<dbReference type="Pfam" id="PF00501">
    <property type="entry name" value="AMP-binding"/>
    <property type="match status" value="3"/>
</dbReference>
<dbReference type="InterPro" id="IPR020845">
    <property type="entry name" value="AMP-binding_CS"/>
</dbReference>
<comment type="caution">
    <text evidence="6">The sequence shown here is derived from an EMBL/GenBank/DDBJ whole genome shotgun (WGS) entry which is preliminary data.</text>
</comment>
<dbReference type="Gene3D" id="2.30.38.10">
    <property type="entry name" value="Luciferase, Domain 3"/>
    <property type="match status" value="2"/>
</dbReference>
<dbReference type="InterPro" id="IPR036736">
    <property type="entry name" value="ACP-like_sf"/>
</dbReference>
<feature type="region of interest" description="Disordered" evidence="4">
    <location>
        <begin position="2104"/>
        <end position="2123"/>
    </location>
</feature>
<evidence type="ECO:0000256" key="4">
    <source>
        <dbReference type="SAM" id="MobiDB-lite"/>
    </source>
</evidence>
<feature type="domain" description="Carrier" evidence="5">
    <location>
        <begin position="3078"/>
        <end position="3153"/>
    </location>
</feature>
<dbReference type="InterPro" id="IPR025110">
    <property type="entry name" value="AMP-bd_C"/>
</dbReference>
<dbReference type="InterPro" id="IPR023213">
    <property type="entry name" value="CAT-like_dom_sf"/>
</dbReference>
<dbReference type="Gene3D" id="3.40.50.980">
    <property type="match status" value="4"/>
</dbReference>
<dbReference type="RefSeq" id="WP_203809330.1">
    <property type="nucleotide sequence ID" value="NZ_BAAAQE010000104.1"/>
</dbReference>
<dbReference type="InterPro" id="IPR009081">
    <property type="entry name" value="PP-bd_ACP"/>
</dbReference>
<gene>
    <name evidence="6" type="ORF">Aco03nite_098040</name>
</gene>
<evidence type="ECO:0000256" key="3">
    <source>
        <dbReference type="ARBA" id="ARBA00022553"/>
    </source>
</evidence>
<dbReference type="SUPFAM" id="SSF56801">
    <property type="entry name" value="Acetyl-CoA synthetase-like"/>
    <property type="match status" value="3"/>
</dbReference>
<accession>A0ABQ3XSF0</accession>